<dbReference type="CDD" id="cd02520">
    <property type="entry name" value="Glucosylceramide_synthase"/>
    <property type="match status" value="1"/>
</dbReference>
<dbReference type="AlphaFoldDB" id="A0A1Y6BB74"/>
<dbReference type="NCBIfam" id="TIGR03472">
    <property type="entry name" value="HpnI"/>
    <property type="match status" value="1"/>
</dbReference>
<evidence type="ECO:0000256" key="2">
    <source>
        <dbReference type="ARBA" id="ARBA00004760"/>
    </source>
</evidence>
<comment type="subcellular location">
    <subcellularLocation>
        <location evidence="1">Membrane</location>
        <topology evidence="1">Multi-pass membrane protein</topology>
    </subcellularLocation>
</comment>
<dbReference type="STRING" id="560819.SAMN05428998_101668"/>
<evidence type="ECO:0000256" key="9">
    <source>
        <dbReference type="SAM" id="Phobius"/>
    </source>
</evidence>
<dbReference type="GO" id="GO:0016020">
    <property type="term" value="C:membrane"/>
    <property type="evidence" value="ECO:0007669"/>
    <property type="project" value="UniProtKB-SubCell"/>
</dbReference>
<name>A0A1Y6BB74_9PROT</name>
<dbReference type="PANTHER" id="PTHR12726:SF0">
    <property type="entry name" value="CERAMIDE GLUCOSYLTRANSFERASE"/>
    <property type="match status" value="1"/>
</dbReference>
<organism evidence="10 11">
    <name type="scientific">Tistlia consotensis USBA 355</name>
    <dbReference type="NCBI Taxonomy" id="560819"/>
    <lineage>
        <taxon>Bacteria</taxon>
        <taxon>Pseudomonadati</taxon>
        <taxon>Pseudomonadota</taxon>
        <taxon>Alphaproteobacteria</taxon>
        <taxon>Rhodospirillales</taxon>
        <taxon>Rhodovibrionaceae</taxon>
        <taxon>Tistlia</taxon>
    </lineage>
</organism>
<evidence type="ECO:0000256" key="5">
    <source>
        <dbReference type="ARBA" id="ARBA00022679"/>
    </source>
</evidence>
<keyword evidence="8 9" id="KW-0472">Membrane</keyword>
<feature type="transmembrane region" description="Helical" evidence="9">
    <location>
        <begin position="313"/>
        <end position="333"/>
    </location>
</feature>
<evidence type="ECO:0000256" key="6">
    <source>
        <dbReference type="ARBA" id="ARBA00022692"/>
    </source>
</evidence>
<dbReference type="RefSeq" id="WP_159460078.1">
    <property type="nucleotide sequence ID" value="NZ_FWZX01000001.1"/>
</dbReference>
<keyword evidence="6 9" id="KW-0812">Transmembrane</keyword>
<keyword evidence="4" id="KW-0328">Glycosyltransferase</keyword>
<dbReference type="SUPFAM" id="SSF53448">
    <property type="entry name" value="Nucleotide-diphospho-sugar transferases"/>
    <property type="match status" value="1"/>
</dbReference>
<proteinExistence type="predicted"/>
<dbReference type="PANTHER" id="PTHR12726">
    <property type="entry name" value="CERAMIDE GLUCOSYLTRANSFERASE"/>
    <property type="match status" value="1"/>
</dbReference>
<evidence type="ECO:0000256" key="1">
    <source>
        <dbReference type="ARBA" id="ARBA00004141"/>
    </source>
</evidence>
<evidence type="ECO:0000256" key="3">
    <source>
        <dbReference type="ARBA" id="ARBA00004991"/>
    </source>
</evidence>
<evidence type="ECO:0000256" key="7">
    <source>
        <dbReference type="ARBA" id="ARBA00022989"/>
    </source>
</evidence>
<accession>A0A1Y6BB74</accession>
<dbReference type="InterPro" id="IPR029044">
    <property type="entry name" value="Nucleotide-diphossugar_trans"/>
</dbReference>
<comment type="pathway">
    <text evidence="3">Sphingolipid metabolism.</text>
</comment>
<dbReference type="EMBL" id="FWZX01000001">
    <property type="protein sequence ID" value="SME94299.1"/>
    <property type="molecule type" value="Genomic_DNA"/>
</dbReference>
<evidence type="ECO:0000256" key="8">
    <source>
        <dbReference type="ARBA" id="ARBA00023136"/>
    </source>
</evidence>
<dbReference type="GO" id="GO:0006679">
    <property type="term" value="P:glucosylceramide biosynthetic process"/>
    <property type="evidence" value="ECO:0007669"/>
    <property type="project" value="TreeGrafter"/>
</dbReference>
<keyword evidence="11" id="KW-1185">Reference proteome</keyword>
<dbReference type="InterPro" id="IPR017835">
    <property type="entry name" value="Hopen-assoc_HpnI"/>
</dbReference>
<comment type="pathway">
    <text evidence="2">Lipid metabolism; sphingolipid metabolism.</text>
</comment>
<protein>
    <submittedName>
        <fullName evidence="10">Ceramide glucosyltransferase</fullName>
    </submittedName>
</protein>
<feature type="transmembrane region" description="Helical" evidence="9">
    <location>
        <begin position="285"/>
        <end position="307"/>
    </location>
</feature>
<evidence type="ECO:0000256" key="4">
    <source>
        <dbReference type="ARBA" id="ARBA00022676"/>
    </source>
</evidence>
<evidence type="ECO:0000313" key="10">
    <source>
        <dbReference type="EMBL" id="SME94299.1"/>
    </source>
</evidence>
<dbReference type="InterPro" id="IPR025993">
    <property type="entry name" value="Ceramide_glucosylTrfase"/>
</dbReference>
<gene>
    <name evidence="10" type="ORF">SAMN05428998_101668</name>
</gene>
<keyword evidence="5 10" id="KW-0808">Transferase</keyword>
<reference evidence="10 11" key="1">
    <citation type="submission" date="2017-04" db="EMBL/GenBank/DDBJ databases">
        <authorList>
            <person name="Afonso C.L."/>
            <person name="Miller P.J."/>
            <person name="Scott M.A."/>
            <person name="Spackman E."/>
            <person name="Goraichik I."/>
            <person name="Dimitrov K.M."/>
            <person name="Suarez D.L."/>
            <person name="Swayne D.E."/>
        </authorList>
    </citation>
    <scope>NUCLEOTIDE SEQUENCE [LARGE SCALE GENOMIC DNA]</scope>
    <source>
        <strain evidence="10 11">USBA 355</strain>
    </source>
</reference>
<evidence type="ECO:0000313" key="11">
    <source>
        <dbReference type="Proteomes" id="UP000192917"/>
    </source>
</evidence>
<dbReference type="GO" id="GO:0008120">
    <property type="term" value="F:ceramide glucosyltransferase activity"/>
    <property type="evidence" value="ECO:0007669"/>
    <property type="project" value="TreeGrafter"/>
</dbReference>
<feature type="transmembrane region" description="Helical" evidence="9">
    <location>
        <begin position="6"/>
        <end position="31"/>
    </location>
</feature>
<dbReference type="Proteomes" id="UP000192917">
    <property type="component" value="Unassembled WGS sequence"/>
</dbReference>
<sequence length="401" mass="43056">MAHYLVQPLVMLSVGAAVCSLAYVLAAIVCVRRFGRRGVGRPGACPPVSVLKPLCGLEPGGYENLRSFCCQDYPAYQVLFGVRDADDPVIPLVERLIAELPERDLQLVVAPRTIGPNLKVSNLANVYPLAKHDLLVIADSDMHVGPGYLAAVVAAFEAPRVGAVTCLYHARPAGGLWSRLASLSINEWFLPSALVGAALSPVRHCFGATMAVRREVLEQIGGFPRLAHYLADDFYLGHFAAAHGHEVRLSRYLVENVVREPSFGALFSHELRWSRTVRSVKPTGFALSFLIYPITLALLADLAGALLPGPLPAGLSLALPALTLLALALRLGLHYVVRSALGIPGVGRPWLIPVRDLLGFAVWAAGLFGQGVVWKGRAFSVDGHGQLVEPKENTQAVVSKP</sequence>
<keyword evidence="7 9" id="KW-1133">Transmembrane helix</keyword>
<dbReference type="Pfam" id="PF13506">
    <property type="entry name" value="Glyco_transf_21"/>
    <property type="match status" value="1"/>
</dbReference>
<dbReference type="Gene3D" id="3.90.550.10">
    <property type="entry name" value="Spore Coat Polysaccharide Biosynthesis Protein SpsA, Chain A"/>
    <property type="match status" value="1"/>
</dbReference>